<feature type="binding site" evidence="6">
    <location>
        <position position="270"/>
    </location>
    <ligand>
        <name>ATP</name>
        <dbReference type="ChEBI" id="CHEBI:30616"/>
    </ligand>
</feature>
<dbReference type="InterPro" id="IPR008271">
    <property type="entry name" value="Ser/Thr_kinase_AS"/>
</dbReference>
<dbReference type="Pfam" id="PF19584">
    <property type="entry name" value="MCAfunc"/>
    <property type="match status" value="1"/>
</dbReference>
<dbReference type="InterPro" id="IPR052059">
    <property type="entry name" value="CR_Ser/Thr_kinase"/>
</dbReference>
<evidence type="ECO:0000256" key="5">
    <source>
        <dbReference type="ARBA" id="ARBA00022840"/>
    </source>
</evidence>
<dbReference type="Pfam" id="PF07714">
    <property type="entry name" value="PK_Tyr_Ser-Thr"/>
    <property type="match status" value="1"/>
</dbReference>
<reference evidence="8" key="1">
    <citation type="journal article" date="2012" name="Nat. Biotechnol.">
        <title>Reference genome sequence of the model plant Setaria.</title>
        <authorList>
            <person name="Bennetzen J.L."/>
            <person name="Schmutz J."/>
            <person name="Wang H."/>
            <person name="Percifield R."/>
            <person name="Hawkins J."/>
            <person name="Pontaroli A.C."/>
            <person name="Estep M."/>
            <person name="Feng L."/>
            <person name="Vaughn J.N."/>
            <person name="Grimwood J."/>
            <person name="Jenkins J."/>
            <person name="Barry K."/>
            <person name="Lindquist E."/>
            <person name="Hellsten U."/>
            <person name="Deshpande S."/>
            <person name="Wang X."/>
            <person name="Wu X."/>
            <person name="Mitros T."/>
            <person name="Triplett J."/>
            <person name="Yang X."/>
            <person name="Ye C.Y."/>
            <person name="Mauro-Herrera M."/>
            <person name="Wang L."/>
            <person name="Li P."/>
            <person name="Sharma M."/>
            <person name="Sharma R."/>
            <person name="Ronald P.C."/>
            <person name="Panaud O."/>
            <person name="Kellogg E.A."/>
            <person name="Brutnell T.P."/>
            <person name="Doust A.N."/>
            <person name="Tuskan G.A."/>
            <person name="Rokhsar D."/>
            <person name="Devos K.M."/>
        </authorList>
    </citation>
    <scope>NUCLEOTIDE SEQUENCE [LARGE SCALE GENOMIC DNA]</scope>
    <source>
        <strain evidence="8">Yugu1</strain>
    </source>
</reference>
<evidence type="ECO:0000256" key="2">
    <source>
        <dbReference type="ARBA" id="ARBA00022679"/>
    </source>
</evidence>
<dbReference type="InterPro" id="IPR011009">
    <property type="entry name" value="Kinase-like_dom_sf"/>
</dbReference>
<evidence type="ECO:0000256" key="6">
    <source>
        <dbReference type="PROSITE-ProRule" id="PRU10141"/>
    </source>
</evidence>
<evidence type="ECO:0000313" key="8">
    <source>
        <dbReference type="EMBL" id="RCV39447.1"/>
    </source>
</evidence>
<dbReference type="InterPro" id="IPR000719">
    <property type="entry name" value="Prot_kinase_dom"/>
</dbReference>
<sequence>MALCGMVANITQLLGVDLFGLISMIEKAAQTVSQNEEACRRITDRASMIKNRLEQLQQVSRSFEHLEMWKPMKGLKSTLRRAYRLIIGYQHSSYMYKFCCGSDLAKEFESVQKDMDLWNQHLTDLKMDIQFELTVVDTGSLHGKRNIIKQDGAHLPPAGSPASHLNNNDRGKLVGDLGQFQLLADPSDIVEDFTIKSQISRCCCWCPNISYKGTDLTKFGFSQLAHATNYFSLENKIGFGGSSYVYKGQLKMGLEVAVKRASYEGKIPFKHFQNEIELIPKLQHANIVKLQGYCIRKGERILVFEYMPNGSLDSFIYEGERARESLEWPKRRQIIEGIAQGAKYLHQLCEPHIIHGDLKPGNILLDSDFIPKICDFGISKALKPGADEDCTGIVTGSRGFIAPEYIRQGCLSKKSDVYSFGVTLLQIISRKRLPPPPLELSAESRHYGPLNKWAWDLCAAGELLEFIDPSLHDKRQNAEIMRWVKIALLCVQEDPEKRPSMSDVLEMLGSEDDIQIQPSRPAYY</sequence>
<evidence type="ECO:0000259" key="7">
    <source>
        <dbReference type="PROSITE" id="PS50011"/>
    </source>
</evidence>
<dbReference type="SUPFAM" id="SSF56112">
    <property type="entry name" value="Protein kinase-like (PK-like)"/>
    <property type="match status" value="1"/>
</dbReference>
<dbReference type="InterPro" id="IPR036537">
    <property type="entry name" value="Adaptor_Cbl_N_dom_sf"/>
</dbReference>
<dbReference type="PROSITE" id="PS50011">
    <property type="entry name" value="PROTEIN_KINASE_DOM"/>
    <property type="match status" value="1"/>
</dbReference>
<dbReference type="EMBL" id="CM003535">
    <property type="protein sequence ID" value="RCV39447.1"/>
    <property type="molecule type" value="Genomic_DNA"/>
</dbReference>
<keyword evidence="4" id="KW-0418">Kinase</keyword>
<evidence type="ECO:0000256" key="3">
    <source>
        <dbReference type="ARBA" id="ARBA00022741"/>
    </source>
</evidence>
<dbReference type="FunFam" id="3.30.200.20:FF:000466">
    <property type="entry name" value="Putative LRR receptor-like serine/threonine-protein kinase"/>
    <property type="match status" value="1"/>
</dbReference>
<keyword evidence="2" id="KW-0808">Transferase</keyword>
<dbReference type="InterPro" id="IPR045766">
    <property type="entry name" value="MCAfunc"/>
</dbReference>
<dbReference type="CDD" id="cd21037">
    <property type="entry name" value="MLKL_NTD"/>
    <property type="match status" value="1"/>
</dbReference>
<dbReference type="PROSITE" id="PS00107">
    <property type="entry name" value="PROTEIN_KINASE_ATP"/>
    <property type="match status" value="1"/>
</dbReference>
<dbReference type="PANTHER" id="PTHR47973">
    <property type="entry name" value="CYSTEINE-RICH RECEPTOR-LIKE PROTEIN KINASE 3"/>
    <property type="match status" value="1"/>
</dbReference>
<dbReference type="Gene3D" id="1.20.930.20">
    <property type="entry name" value="Adaptor protein Cbl, N-terminal domain"/>
    <property type="match status" value="1"/>
</dbReference>
<dbReference type="InterPro" id="IPR059179">
    <property type="entry name" value="MLKL-like_MCAfunc"/>
</dbReference>
<gene>
    <name evidence="8" type="ORF">SETIT_8G225600v2</name>
</gene>
<dbReference type="GO" id="GO:0005524">
    <property type="term" value="F:ATP binding"/>
    <property type="evidence" value="ECO:0007669"/>
    <property type="project" value="UniProtKB-UniRule"/>
</dbReference>
<dbReference type="GO" id="GO:0004672">
    <property type="term" value="F:protein kinase activity"/>
    <property type="evidence" value="ECO:0007669"/>
    <property type="project" value="InterPro"/>
</dbReference>
<keyword evidence="3 6" id="KW-0547">Nucleotide-binding</keyword>
<dbReference type="PROSITE" id="PS00108">
    <property type="entry name" value="PROTEIN_KINASE_ST"/>
    <property type="match status" value="1"/>
</dbReference>
<dbReference type="AlphaFoldDB" id="A0A368SAI1"/>
<accession>A0A368SAI1</accession>
<dbReference type="InterPro" id="IPR001245">
    <property type="entry name" value="Ser-Thr/Tyr_kinase_cat_dom"/>
</dbReference>
<name>A0A368SAI1_SETIT</name>
<dbReference type="FunFam" id="1.10.510.10:FF:000384">
    <property type="entry name" value="G-type lectin S-receptor-like serine/threonine-protein kinase"/>
    <property type="match status" value="1"/>
</dbReference>
<keyword evidence="1" id="KW-0723">Serine/threonine-protein kinase</keyword>
<protein>
    <recommendedName>
        <fullName evidence="7">Protein kinase domain-containing protein</fullName>
    </recommendedName>
</protein>
<dbReference type="GO" id="GO:0007166">
    <property type="term" value="P:cell surface receptor signaling pathway"/>
    <property type="evidence" value="ECO:0007669"/>
    <property type="project" value="InterPro"/>
</dbReference>
<evidence type="ECO:0000256" key="4">
    <source>
        <dbReference type="ARBA" id="ARBA00022777"/>
    </source>
</evidence>
<keyword evidence="5 6" id="KW-0067">ATP-binding</keyword>
<dbReference type="SMART" id="SM00220">
    <property type="entry name" value="S_TKc"/>
    <property type="match status" value="1"/>
</dbReference>
<dbReference type="STRING" id="4555.A0A368SAI1"/>
<evidence type="ECO:0000256" key="1">
    <source>
        <dbReference type="ARBA" id="ARBA00022527"/>
    </source>
</evidence>
<feature type="domain" description="Protein kinase" evidence="7">
    <location>
        <begin position="231"/>
        <end position="514"/>
    </location>
</feature>
<proteinExistence type="predicted"/>
<dbReference type="Gene3D" id="1.10.510.10">
    <property type="entry name" value="Transferase(Phosphotransferase) domain 1"/>
    <property type="match status" value="1"/>
</dbReference>
<dbReference type="Gene3D" id="3.30.200.20">
    <property type="entry name" value="Phosphorylase Kinase, domain 1"/>
    <property type="match status" value="1"/>
</dbReference>
<dbReference type="CDD" id="cd14066">
    <property type="entry name" value="STKc_IRAK"/>
    <property type="match status" value="1"/>
</dbReference>
<organism evidence="8">
    <name type="scientific">Setaria italica</name>
    <name type="common">Foxtail millet</name>
    <name type="synonym">Panicum italicum</name>
    <dbReference type="NCBI Taxonomy" id="4555"/>
    <lineage>
        <taxon>Eukaryota</taxon>
        <taxon>Viridiplantae</taxon>
        <taxon>Streptophyta</taxon>
        <taxon>Embryophyta</taxon>
        <taxon>Tracheophyta</taxon>
        <taxon>Spermatophyta</taxon>
        <taxon>Magnoliopsida</taxon>
        <taxon>Liliopsida</taxon>
        <taxon>Poales</taxon>
        <taxon>Poaceae</taxon>
        <taxon>PACMAD clade</taxon>
        <taxon>Panicoideae</taxon>
        <taxon>Panicodae</taxon>
        <taxon>Paniceae</taxon>
        <taxon>Cenchrinae</taxon>
        <taxon>Setaria</taxon>
    </lineage>
</organism>
<reference evidence="8" key="2">
    <citation type="submission" date="2015-07" db="EMBL/GenBank/DDBJ databases">
        <authorList>
            <person name="Noorani M."/>
        </authorList>
    </citation>
    <scope>NUCLEOTIDE SEQUENCE</scope>
    <source>
        <strain evidence="8">Yugu1</strain>
    </source>
</reference>
<dbReference type="InterPro" id="IPR017441">
    <property type="entry name" value="Protein_kinase_ATP_BS"/>
</dbReference>
<dbReference type="OrthoDB" id="642024at2759"/>